<keyword evidence="1" id="KW-1133">Transmembrane helix</keyword>
<dbReference type="PROSITE" id="PS51257">
    <property type="entry name" value="PROKAR_LIPOPROTEIN"/>
    <property type="match status" value="1"/>
</dbReference>
<evidence type="ECO:0000313" key="2">
    <source>
        <dbReference type="EMBL" id="PZD74646.1"/>
    </source>
</evidence>
<keyword evidence="3" id="KW-1185">Reference proteome</keyword>
<dbReference type="Proteomes" id="UP000248857">
    <property type="component" value="Unassembled WGS sequence"/>
</dbReference>
<evidence type="ECO:0000313" key="3">
    <source>
        <dbReference type="Proteomes" id="UP000248857"/>
    </source>
</evidence>
<keyword evidence="1" id="KW-0472">Membrane</keyword>
<protein>
    <submittedName>
        <fullName evidence="2">Uncharacterized protein</fullName>
    </submittedName>
</protein>
<name>A0A2W1JN50_9CYAN</name>
<sequence>MKPTAHFLRLAVISMGLVSLACIAALLSERAGQQSYANLPINPQVEKISSSSPSPSTTIVAKQIHPDDEQSITIQDLVEAVTEPHEVSPLPSVPSNWRFAKYPIPSTKAETHRLDHPLGKKFKRYNPWNHIDSVRGITPDNVMVEMGDLHFAAYIEGEWHEQNFGPPCTAAEHPFGNPSRRFGNRGLCQDGSAFAGIGFNNWTNPKHHIHGWSPTPHFDHSSGKIEYVIAWGTARAVPQDPSKPADLNGDHYQYRVGADKRNPSQKGVLPAITHGRARIVRPTWRFYIATTMSPNTLKQLCQQGKLPPSLPFSGGC</sequence>
<dbReference type="RefSeq" id="WP_110984864.1">
    <property type="nucleotide sequence ID" value="NZ_CAWNWM010000002.1"/>
</dbReference>
<accession>A0A2W1JN50</accession>
<comment type="caution">
    <text evidence="2">The sequence shown here is derived from an EMBL/GenBank/DDBJ whole genome shotgun (WGS) entry which is preliminary data.</text>
</comment>
<dbReference type="EMBL" id="PQWO01000002">
    <property type="protein sequence ID" value="PZD74646.1"/>
    <property type="molecule type" value="Genomic_DNA"/>
</dbReference>
<organism evidence="2 3">
    <name type="scientific">Acaryochloris thomasi RCC1774</name>
    <dbReference type="NCBI Taxonomy" id="1764569"/>
    <lineage>
        <taxon>Bacteria</taxon>
        <taxon>Bacillati</taxon>
        <taxon>Cyanobacteriota</taxon>
        <taxon>Cyanophyceae</taxon>
        <taxon>Acaryochloridales</taxon>
        <taxon>Acaryochloridaceae</taxon>
        <taxon>Acaryochloris</taxon>
        <taxon>Acaryochloris thomasi</taxon>
    </lineage>
</organism>
<proteinExistence type="predicted"/>
<evidence type="ECO:0000256" key="1">
    <source>
        <dbReference type="SAM" id="Phobius"/>
    </source>
</evidence>
<feature type="transmembrane region" description="Helical" evidence="1">
    <location>
        <begin position="7"/>
        <end position="27"/>
    </location>
</feature>
<reference evidence="2 3" key="1">
    <citation type="journal article" date="2018" name="Sci. Rep.">
        <title>A novel species of the marine cyanobacterium Acaryochloris with a unique pigment content and lifestyle.</title>
        <authorList>
            <person name="Partensky F."/>
            <person name="Six C."/>
            <person name="Ratin M."/>
            <person name="Garczarek L."/>
            <person name="Vaulot D."/>
            <person name="Probert I."/>
            <person name="Calteau A."/>
            <person name="Gourvil P."/>
            <person name="Marie D."/>
            <person name="Grebert T."/>
            <person name="Bouchier C."/>
            <person name="Le Panse S."/>
            <person name="Gachenot M."/>
            <person name="Rodriguez F."/>
            <person name="Garrido J.L."/>
        </authorList>
    </citation>
    <scope>NUCLEOTIDE SEQUENCE [LARGE SCALE GENOMIC DNA]</scope>
    <source>
        <strain evidence="2 3">RCC1774</strain>
    </source>
</reference>
<gene>
    <name evidence="2" type="ORF">C1752_00900</name>
</gene>
<dbReference type="AlphaFoldDB" id="A0A2W1JN50"/>
<keyword evidence="1" id="KW-0812">Transmembrane</keyword>